<feature type="binding site" evidence="8">
    <location>
        <begin position="50"/>
        <end position="54"/>
    </location>
    <ligand>
        <name>GTP</name>
        <dbReference type="ChEBI" id="CHEBI:37565"/>
    </ligand>
</feature>
<dbReference type="RefSeq" id="WP_012997241.1">
    <property type="nucleotide sequence ID" value="NC_013926.1"/>
</dbReference>
<dbReference type="NCBIfam" id="TIGR00065">
    <property type="entry name" value="ftsZ"/>
    <property type="match status" value="1"/>
</dbReference>
<dbReference type="GO" id="GO:0005525">
    <property type="term" value="F:GTP binding"/>
    <property type="evidence" value="ECO:0007669"/>
    <property type="project" value="UniProtKB-UniRule"/>
</dbReference>
<dbReference type="CDD" id="cd02201">
    <property type="entry name" value="FtsZ_type1"/>
    <property type="match status" value="1"/>
</dbReference>
<keyword evidence="14" id="KW-1185">Reference proteome</keyword>
<name>D3T996_ACIB4</name>
<dbReference type="EMBL" id="CP001941">
    <property type="protein sequence ID" value="ADD08675.1"/>
    <property type="molecule type" value="Genomic_DNA"/>
</dbReference>
<feature type="binding site" evidence="8">
    <location>
        <position position="168"/>
    </location>
    <ligand>
        <name>GTP</name>
        <dbReference type="ChEBI" id="CHEBI:37565"/>
    </ligand>
</feature>
<dbReference type="InterPro" id="IPR008280">
    <property type="entry name" value="Tub_FtsZ_C"/>
</dbReference>
<dbReference type="GO" id="GO:0005737">
    <property type="term" value="C:cytoplasm"/>
    <property type="evidence" value="ECO:0007669"/>
    <property type="project" value="UniProtKB-SubCell"/>
</dbReference>
<dbReference type="Proteomes" id="UP000001400">
    <property type="component" value="Chromosome"/>
</dbReference>
<evidence type="ECO:0000256" key="6">
    <source>
        <dbReference type="ARBA" id="ARBA00023210"/>
    </source>
</evidence>
<evidence type="ECO:0000256" key="3">
    <source>
        <dbReference type="ARBA" id="ARBA00022618"/>
    </source>
</evidence>
<evidence type="ECO:0000256" key="2">
    <source>
        <dbReference type="ARBA" id="ARBA00022490"/>
    </source>
</evidence>
<evidence type="ECO:0000313" key="13">
    <source>
        <dbReference type="EMBL" id="ADD08675.1"/>
    </source>
</evidence>
<dbReference type="InterPro" id="IPR020805">
    <property type="entry name" value="Cell_div_FtsZ_CS"/>
</dbReference>
<keyword evidence="7 8" id="KW-0131">Cell cycle</keyword>
<evidence type="ECO:0000256" key="9">
    <source>
        <dbReference type="NCBIfam" id="TIGR00065"/>
    </source>
</evidence>
<sequence length="364" mass="38854">MKSLVKEVLSKADERIAVTQEPAITSPDDEELMSLLQKLKTNIKVVGCGGAGSNTITRIMEEGIVDVELVAANTDAQHLLITKANRKILLGKRITRGLGAGALPQVGEEAAREVEDRIREVLQGADIVFVTCGLGGGTGTGSAPVVAQIAKELGALTIAICTLPFTAEGRMRFENAMWGLEKLKQHVDTVITIPNDKLLELVPRLPLNLAFKVADEILMRSIKGLAEMITKPGLVNLDFNDLKTIMKGGGVAMIGLGESDSENRAEEAIREALNSPLIEADISEANGALINVVGGENMTVKEAESVAEYVQSQISKGARIIWGASIDPSLGNTLRVMVVVTGVKSPYIQGLEALEKTKEVDVIR</sequence>
<feature type="domain" description="Tubulin/FtsZ GTPase" evidence="11">
    <location>
        <begin position="42"/>
        <end position="233"/>
    </location>
</feature>
<feature type="binding site" evidence="8">
    <location>
        <begin position="137"/>
        <end position="139"/>
    </location>
    <ligand>
        <name>GTP</name>
        <dbReference type="ChEBI" id="CHEBI:37565"/>
    </ligand>
</feature>
<evidence type="ECO:0000313" key="14">
    <source>
        <dbReference type="Proteomes" id="UP000001400"/>
    </source>
</evidence>
<dbReference type="Gene3D" id="3.40.50.1440">
    <property type="entry name" value="Tubulin/FtsZ, GTPase domain"/>
    <property type="match status" value="1"/>
</dbReference>
<proteinExistence type="inferred from homology"/>
<dbReference type="PANTHER" id="PTHR30314">
    <property type="entry name" value="CELL DIVISION PROTEIN FTSZ-RELATED"/>
    <property type="match status" value="1"/>
</dbReference>
<dbReference type="GeneID" id="8827816"/>
<dbReference type="GO" id="GO:0032153">
    <property type="term" value="C:cell division site"/>
    <property type="evidence" value="ECO:0007669"/>
    <property type="project" value="UniProtKB-UniRule"/>
</dbReference>
<dbReference type="SMART" id="SM00865">
    <property type="entry name" value="Tubulin_C"/>
    <property type="match status" value="1"/>
</dbReference>
<evidence type="ECO:0000256" key="7">
    <source>
        <dbReference type="ARBA" id="ARBA00023306"/>
    </source>
</evidence>
<evidence type="ECO:0000259" key="12">
    <source>
        <dbReference type="SMART" id="SM00865"/>
    </source>
</evidence>
<evidence type="ECO:0000256" key="4">
    <source>
        <dbReference type="ARBA" id="ARBA00022741"/>
    </source>
</evidence>
<dbReference type="HAMAP" id="MF_00909">
    <property type="entry name" value="FtsZ"/>
    <property type="match status" value="1"/>
</dbReference>
<dbReference type="Gene3D" id="3.30.1330.20">
    <property type="entry name" value="Tubulin/FtsZ, C-terminal domain"/>
    <property type="match status" value="1"/>
</dbReference>
<dbReference type="PROSITE" id="PS01134">
    <property type="entry name" value="FTSZ_1"/>
    <property type="match status" value="1"/>
</dbReference>
<dbReference type="Pfam" id="PF00091">
    <property type="entry name" value="Tubulin"/>
    <property type="match status" value="1"/>
</dbReference>
<protein>
    <recommendedName>
        <fullName evidence="8 9">Cell division protein FtsZ</fullName>
    </recommendedName>
</protein>
<gene>
    <name evidence="8" type="primary">ftsZ</name>
    <name evidence="13" type="ordered locus">Aboo_0866</name>
</gene>
<dbReference type="SMART" id="SM00864">
    <property type="entry name" value="Tubulin"/>
    <property type="match status" value="1"/>
</dbReference>
<dbReference type="InterPro" id="IPR045061">
    <property type="entry name" value="FtsZ/CetZ"/>
</dbReference>
<dbReference type="HOGENOM" id="CLU_024865_0_1_2"/>
<dbReference type="GO" id="GO:0051258">
    <property type="term" value="P:protein polymerization"/>
    <property type="evidence" value="ECO:0007669"/>
    <property type="project" value="UniProtKB-UniRule"/>
</dbReference>
<dbReference type="GO" id="GO:0043093">
    <property type="term" value="P:FtsZ-dependent cytokinesis"/>
    <property type="evidence" value="ECO:0007669"/>
    <property type="project" value="UniProtKB-UniRule"/>
</dbReference>
<keyword evidence="6 8" id="KW-0717">Septation</keyword>
<dbReference type="SUPFAM" id="SSF52490">
    <property type="entry name" value="Tubulin nucleotide-binding domain-like"/>
    <property type="match status" value="1"/>
</dbReference>
<comment type="subunit">
    <text evidence="8">Homodimer. Polymerizes to form a dynamic ring structure in a strictly GTP-dependent manner. Interacts directly with several other division proteins.</text>
</comment>
<dbReference type="InterPro" id="IPR003008">
    <property type="entry name" value="Tubulin_FtsZ_GTPase"/>
</dbReference>
<organism evidence="13 14">
    <name type="scientific">Aciduliprofundum boonei (strain DSM 19572 / T469)</name>
    <dbReference type="NCBI Taxonomy" id="439481"/>
    <lineage>
        <taxon>Archaea</taxon>
        <taxon>Methanobacteriati</taxon>
        <taxon>Thermoplasmatota</taxon>
        <taxon>DHVE2 group</taxon>
        <taxon>Candidatus Aciduliprofundum</taxon>
    </lineage>
</organism>
<dbReference type="PANTHER" id="PTHR30314:SF3">
    <property type="entry name" value="MITOCHONDRIAL DIVISION PROTEIN FSZA"/>
    <property type="match status" value="1"/>
</dbReference>
<dbReference type="Pfam" id="PF12327">
    <property type="entry name" value="FtsZ_C"/>
    <property type="match status" value="1"/>
</dbReference>
<keyword evidence="2 8" id="KW-0963">Cytoplasm</keyword>
<comment type="similarity">
    <text evidence="1 8 10">Belongs to the FtsZ family.</text>
</comment>
<evidence type="ECO:0000256" key="10">
    <source>
        <dbReference type="RuleBase" id="RU003360"/>
    </source>
</evidence>
<dbReference type="InterPro" id="IPR037103">
    <property type="entry name" value="Tubulin/FtsZ-like_C"/>
</dbReference>
<keyword evidence="5 8" id="KW-0342">GTP-binding</keyword>
<dbReference type="InterPro" id="IPR036525">
    <property type="entry name" value="Tubulin/FtsZ_GTPase_sf"/>
</dbReference>
<comment type="function">
    <text evidence="8">Essential cell division protein that forms a contractile ring structure (Z ring) at the future cell division site. The regulation of the ring assembly controls the timing and the location of cell division. One of the functions of the FtsZ ring is to recruit other cell division proteins to the septum to produce a new cell wall between the dividing cells. Binds GTP and shows GTPase activity.</text>
</comment>
<dbReference type="InterPro" id="IPR018316">
    <property type="entry name" value="Tubulin/FtsZ_2-layer-sand-dom"/>
</dbReference>
<dbReference type="FunFam" id="3.40.50.1440:FF:000023">
    <property type="entry name" value="Cell division protein FtsZ"/>
    <property type="match status" value="1"/>
</dbReference>
<keyword evidence="4 8" id="KW-0547">Nucleotide-binding</keyword>
<evidence type="ECO:0000256" key="8">
    <source>
        <dbReference type="HAMAP-Rule" id="MF_00909"/>
    </source>
</evidence>
<dbReference type="KEGG" id="abi:Aboo_0866"/>
<dbReference type="PRINTS" id="PR00423">
    <property type="entry name" value="CELLDVISFTSZ"/>
</dbReference>
<feature type="binding site" evidence="8">
    <location>
        <position position="215"/>
    </location>
    <ligand>
        <name>GTP</name>
        <dbReference type="ChEBI" id="CHEBI:37565"/>
    </ligand>
</feature>
<evidence type="ECO:0000259" key="11">
    <source>
        <dbReference type="SMART" id="SM00864"/>
    </source>
</evidence>
<dbReference type="OrthoDB" id="371908at2157"/>
<dbReference type="SUPFAM" id="SSF55307">
    <property type="entry name" value="Tubulin C-terminal domain-like"/>
    <property type="match status" value="1"/>
</dbReference>
<keyword evidence="3 8" id="KW-0132">Cell division</keyword>
<evidence type="ECO:0000256" key="5">
    <source>
        <dbReference type="ARBA" id="ARBA00023134"/>
    </source>
</evidence>
<reference evidence="13" key="1">
    <citation type="submission" date="2010-02" db="EMBL/GenBank/DDBJ databases">
        <title>Complete sequence of Aciduliprofundum boonei T469.</title>
        <authorList>
            <consortium name="US DOE Joint Genome Institute"/>
            <person name="Lucas S."/>
            <person name="Copeland A."/>
            <person name="Lapidus A."/>
            <person name="Cheng J.-F."/>
            <person name="Bruce D."/>
            <person name="Goodwin L."/>
            <person name="Pitluck S."/>
            <person name="Saunders E."/>
            <person name="Detter J.C."/>
            <person name="Han C."/>
            <person name="Tapia R."/>
            <person name="Land M."/>
            <person name="Hauser L."/>
            <person name="Kyrpides N."/>
            <person name="Mikhailova N."/>
            <person name="Flores G."/>
            <person name="Reysenbach A.-L."/>
            <person name="Woyke T."/>
        </authorList>
    </citation>
    <scope>NUCLEOTIDE SEQUENCE</scope>
    <source>
        <strain evidence="13">T469</strain>
    </source>
</reference>
<dbReference type="AlphaFoldDB" id="D3T996"/>
<feature type="binding site" evidence="8">
    <location>
        <position position="172"/>
    </location>
    <ligand>
        <name>GTP</name>
        <dbReference type="ChEBI" id="CHEBI:37565"/>
    </ligand>
</feature>
<dbReference type="InterPro" id="IPR024757">
    <property type="entry name" value="FtsZ_C"/>
</dbReference>
<evidence type="ECO:0000256" key="1">
    <source>
        <dbReference type="ARBA" id="ARBA00009690"/>
    </source>
</evidence>
<dbReference type="InterPro" id="IPR000158">
    <property type="entry name" value="Cell_div_FtsZ"/>
</dbReference>
<feature type="domain" description="Tubulin/FtsZ 2-layer sandwich" evidence="12">
    <location>
        <begin position="235"/>
        <end position="352"/>
    </location>
</feature>
<accession>D3T996</accession>
<dbReference type="PROSITE" id="PS01135">
    <property type="entry name" value="FTSZ_2"/>
    <property type="match status" value="1"/>
</dbReference>
<comment type="subcellular location">
    <subcellularLocation>
        <location evidence="8">Cytoplasm</location>
    </subcellularLocation>
    <text evidence="8">Assembles at midcell at the inner surface of the cytoplasmic membrane.</text>
</comment>
<dbReference type="GO" id="GO:0003924">
    <property type="term" value="F:GTPase activity"/>
    <property type="evidence" value="ECO:0007669"/>
    <property type="project" value="UniProtKB-UniRule"/>
</dbReference>